<organism evidence="1 2">
    <name type="scientific">Providencia huashanensis</name>
    <dbReference type="NCBI Taxonomy" id="3037798"/>
    <lineage>
        <taxon>Bacteria</taxon>
        <taxon>Pseudomonadati</taxon>
        <taxon>Pseudomonadota</taxon>
        <taxon>Gammaproteobacteria</taxon>
        <taxon>Enterobacterales</taxon>
        <taxon>Morganellaceae</taxon>
        <taxon>Providencia</taxon>
    </lineage>
</organism>
<dbReference type="RefSeq" id="WP_272677531.1">
    <property type="nucleotide sequence ID" value="NZ_JARRYG010000004.1"/>
</dbReference>
<evidence type="ECO:0000313" key="1">
    <source>
        <dbReference type="EMBL" id="MDG4695679.1"/>
    </source>
</evidence>
<protein>
    <submittedName>
        <fullName evidence="1">Uncharacterized protein</fullName>
    </submittedName>
</protein>
<reference evidence="1" key="1">
    <citation type="submission" date="2023-03" db="EMBL/GenBank/DDBJ databases">
        <title>a new species belonging to Providencia genus.</title>
        <authorList>
            <person name="Yang W."/>
            <person name="Hu F."/>
            <person name="Shen S."/>
            <person name="Ding L."/>
            <person name="Yin D."/>
        </authorList>
    </citation>
    <scope>NUCLEOTIDE SEQUENCE</scope>
    <source>
        <strain evidence="1">CRE-3FA-0001</strain>
    </source>
</reference>
<name>A0AA42FFI1_9GAMM</name>
<sequence length="79" mass="9110">MKSYKYIIGFAVGFLLLYLAIPGTNESPKDKEKSKDRDVIKLCWKDYEKKSLSAETKQLIASVCEKKEDDFLKKYGVKP</sequence>
<dbReference type="EMBL" id="JARRYG010000004">
    <property type="protein sequence ID" value="MDG4695679.1"/>
    <property type="molecule type" value="Genomic_DNA"/>
</dbReference>
<dbReference type="GeneID" id="89489508"/>
<dbReference type="AlphaFoldDB" id="A0AA42FFI1"/>
<dbReference type="Proteomes" id="UP001156701">
    <property type="component" value="Unassembled WGS sequence"/>
</dbReference>
<evidence type="ECO:0000313" key="2">
    <source>
        <dbReference type="Proteomes" id="UP001156701"/>
    </source>
</evidence>
<gene>
    <name evidence="1" type="ORF">P7V44_05430</name>
</gene>
<accession>A0AA42FFI1</accession>
<proteinExistence type="predicted"/>
<comment type="caution">
    <text evidence="1">The sequence shown here is derived from an EMBL/GenBank/DDBJ whole genome shotgun (WGS) entry which is preliminary data.</text>
</comment>